<proteinExistence type="predicted"/>
<dbReference type="EMBL" id="UOYP01000216">
    <property type="protein sequence ID" value="VAY88294.1"/>
    <property type="molecule type" value="Genomic_DNA"/>
</dbReference>
<feature type="compositionally biased region" description="Basic and acidic residues" evidence="1">
    <location>
        <begin position="12"/>
        <end position="43"/>
    </location>
</feature>
<feature type="region of interest" description="Disordered" evidence="1">
    <location>
        <begin position="1"/>
        <end position="82"/>
    </location>
</feature>
<name>A0A3P3ZNI5_9ZZZZ</name>
<gene>
    <name evidence="2" type="ORF">CARN8_2930018</name>
</gene>
<dbReference type="AlphaFoldDB" id="A0A3P3ZNI5"/>
<evidence type="ECO:0000256" key="1">
    <source>
        <dbReference type="SAM" id="MobiDB-lite"/>
    </source>
</evidence>
<accession>A0A3P3ZNI5</accession>
<reference evidence="2" key="1">
    <citation type="submission" date="2018-10" db="EMBL/GenBank/DDBJ databases">
        <authorList>
            <person name="Plewniak F."/>
        </authorList>
    </citation>
    <scope>NUCLEOTIDE SEQUENCE</scope>
</reference>
<sequence>MSELTFQHRNKGVGEKQEQADTHTDHGHSIQQASHDEHLDLQGRNHFRLTSGSFQKTSAQNTEANSGSQCTTANQNGYSDSGAAEQGCEVFHVISLNESTKMTAVNKKVLLN</sequence>
<evidence type="ECO:0000313" key="2">
    <source>
        <dbReference type="EMBL" id="VAY88294.1"/>
    </source>
</evidence>
<protein>
    <submittedName>
        <fullName evidence="2">Uncharacterized protein</fullName>
    </submittedName>
</protein>
<organism evidence="2">
    <name type="scientific">mine drainage metagenome</name>
    <dbReference type="NCBI Taxonomy" id="410659"/>
    <lineage>
        <taxon>unclassified sequences</taxon>
        <taxon>metagenomes</taxon>
        <taxon>ecological metagenomes</taxon>
    </lineage>
</organism>
<feature type="compositionally biased region" description="Polar residues" evidence="1">
    <location>
        <begin position="48"/>
        <end position="79"/>
    </location>
</feature>